<gene>
    <name evidence="1" type="ORF">R3P38DRAFT_346637</name>
</gene>
<organism evidence="1 2">
    <name type="scientific">Favolaschia claudopus</name>
    <dbReference type="NCBI Taxonomy" id="2862362"/>
    <lineage>
        <taxon>Eukaryota</taxon>
        <taxon>Fungi</taxon>
        <taxon>Dikarya</taxon>
        <taxon>Basidiomycota</taxon>
        <taxon>Agaricomycotina</taxon>
        <taxon>Agaricomycetes</taxon>
        <taxon>Agaricomycetidae</taxon>
        <taxon>Agaricales</taxon>
        <taxon>Marasmiineae</taxon>
        <taxon>Mycenaceae</taxon>
        <taxon>Favolaschia</taxon>
    </lineage>
</organism>
<accession>A0AAW0CQE2</accession>
<dbReference type="AlphaFoldDB" id="A0AAW0CQE2"/>
<protein>
    <submittedName>
        <fullName evidence="1">Uncharacterized protein</fullName>
    </submittedName>
</protein>
<keyword evidence="2" id="KW-1185">Reference proteome</keyword>
<dbReference type="EMBL" id="JAWWNJ010000014">
    <property type="protein sequence ID" value="KAK7041083.1"/>
    <property type="molecule type" value="Genomic_DNA"/>
</dbReference>
<sequence>MLSLDRASFHEDMARLERLPTKDEYRRVRHLVLQEPSETPPSDDDLATVFSECPHLETVVPCQTSSYGSPLKLLPTPEAGCRSLPSKC</sequence>
<evidence type="ECO:0000313" key="2">
    <source>
        <dbReference type="Proteomes" id="UP001362999"/>
    </source>
</evidence>
<comment type="caution">
    <text evidence="1">The sequence shown here is derived from an EMBL/GenBank/DDBJ whole genome shotgun (WGS) entry which is preliminary data.</text>
</comment>
<evidence type="ECO:0000313" key="1">
    <source>
        <dbReference type="EMBL" id="KAK7041083.1"/>
    </source>
</evidence>
<reference evidence="1 2" key="1">
    <citation type="journal article" date="2024" name="J Genomics">
        <title>Draft genome sequencing and assembly of Favolaschia claudopus CIRM-BRFM 2984 isolated from oak limbs.</title>
        <authorList>
            <person name="Navarro D."/>
            <person name="Drula E."/>
            <person name="Chaduli D."/>
            <person name="Cazenave R."/>
            <person name="Ahrendt S."/>
            <person name="Wang J."/>
            <person name="Lipzen A."/>
            <person name="Daum C."/>
            <person name="Barry K."/>
            <person name="Grigoriev I.V."/>
            <person name="Favel A."/>
            <person name="Rosso M.N."/>
            <person name="Martin F."/>
        </authorList>
    </citation>
    <scope>NUCLEOTIDE SEQUENCE [LARGE SCALE GENOMIC DNA]</scope>
    <source>
        <strain evidence="1 2">CIRM-BRFM 2984</strain>
    </source>
</reference>
<name>A0AAW0CQE2_9AGAR</name>
<dbReference type="Proteomes" id="UP001362999">
    <property type="component" value="Unassembled WGS sequence"/>
</dbReference>
<proteinExistence type="predicted"/>